<dbReference type="InterPro" id="IPR028992">
    <property type="entry name" value="Hedgehog/Intein_dom"/>
</dbReference>
<dbReference type="Proteomes" id="UP001265259">
    <property type="component" value="Unassembled WGS sequence"/>
</dbReference>
<proteinExistence type="predicted"/>
<organism evidence="2 3">
    <name type="scientific">Tropicimonas omnivorans</name>
    <dbReference type="NCBI Taxonomy" id="3075590"/>
    <lineage>
        <taxon>Bacteria</taxon>
        <taxon>Pseudomonadati</taxon>
        <taxon>Pseudomonadota</taxon>
        <taxon>Alphaproteobacteria</taxon>
        <taxon>Rhodobacterales</taxon>
        <taxon>Roseobacteraceae</taxon>
        <taxon>Tropicimonas</taxon>
    </lineage>
</organism>
<name>A0ABU3DKF3_9RHOB</name>
<sequence>MSSLPSQAFHIARPVRDTPGRRRPLLLSEGSAEAARLSGAFLASAVAAEARVMTPEGPRAAGKLRAGQHVLTESGPVRILWTRRHPLPAERIAEGPGLSPILVAAHAFGGGAPRRPLRLSPRAGMVRRVGGRRMIVPAVACLDLEGVGIAPVAAVTYVQILLERHAVIFAGGVPLESLHPGARYGHRRDRTLRRQLLSDLAGAGRELKDYGPEILPRAMPR</sequence>
<keyword evidence="3" id="KW-1185">Reference proteome</keyword>
<comment type="caution">
    <text evidence="2">The sequence shown here is derived from an EMBL/GenBank/DDBJ whole genome shotgun (WGS) entry which is preliminary data.</text>
</comment>
<gene>
    <name evidence="2" type="ORF">RM543_15090</name>
</gene>
<dbReference type="Pfam" id="PF13403">
    <property type="entry name" value="Hint_2"/>
    <property type="match status" value="1"/>
</dbReference>
<evidence type="ECO:0000259" key="1">
    <source>
        <dbReference type="Pfam" id="PF13403"/>
    </source>
</evidence>
<dbReference type="EMBL" id="JAVRHL010000003">
    <property type="protein sequence ID" value="MDT0684014.1"/>
    <property type="molecule type" value="Genomic_DNA"/>
</dbReference>
<evidence type="ECO:0000313" key="3">
    <source>
        <dbReference type="Proteomes" id="UP001265259"/>
    </source>
</evidence>
<evidence type="ECO:0000313" key="2">
    <source>
        <dbReference type="EMBL" id="MDT0684014.1"/>
    </source>
</evidence>
<dbReference type="RefSeq" id="WP_311693075.1">
    <property type="nucleotide sequence ID" value="NZ_JAVRHL010000003.1"/>
</dbReference>
<reference evidence="2 3" key="1">
    <citation type="submission" date="2023-09" db="EMBL/GenBank/DDBJ databases">
        <authorList>
            <person name="Rey-Velasco X."/>
        </authorList>
    </citation>
    <scope>NUCLEOTIDE SEQUENCE [LARGE SCALE GENOMIC DNA]</scope>
    <source>
        <strain evidence="2 3">F158</strain>
    </source>
</reference>
<protein>
    <submittedName>
        <fullName evidence="2">Hint domain-containing protein</fullName>
    </submittedName>
</protein>
<feature type="domain" description="Hedgehog/Intein (Hint)" evidence="1">
    <location>
        <begin position="47"/>
        <end position="181"/>
    </location>
</feature>
<accession>A0ABU3DKF3</accession>